<keyword evidence="2" id="KW-0808">Transferase</keyword>
<dbReference type="Gene3D" id="3.40.630.30">
    <property type="match status" value="1"/>
</dbReference>
<dbReference type="Proteomes" id="UP000262195">
    <property type="component" value="Unassembled WGS sequence"/>
</dbReference>
<dbReference type="SUPFAM" id="SSF55729">
    <property type="entry name" value="Acyl-CoA N-acyltransferases (Nat)"/>
    <property type="match status" value="1"/>
</dbReference>
<dbReference type="RefSeq" id="WP_022796543.1">
    <property type="nucleotide sequence ID" value="NZ_JBQDSL010000032.1"/>
</dbReference>
<reference evidence="2 3" key="1">
    <citation type="journal article" date="2018" name="Nat. Biotechnol.">
        <title>A standardized bacterial taxonomy based on genome phylogeny substantially revises the tree of life.</title>
        <authorList>
            <person name="Parks D.H."/>
            <person name="Chuvochina M."/>
            <person name="Waite D.W."/>
            <person name="Rinke C."/>
            <person name="Skarshewski A."/>
            <person name="Chaumeil P.A."/>
            <person name="Hugenholtz P."/>
        </authorList>
    </citation>
    <scope>NUCLEOTIDE SEQUENCE [LARGE SCALE GENOMIC DNA]</scope>
    <source>
        <strain evidence="2">UBA11306</strain>
    </source>
</reference>
<proteinExistence type="predicted"/>
<dbReference type="EMBL" id="DQHO01000006">
    <property type="protein sequence ID" value="HCS93248.1"/>
    <property type="molecule type" value="Genomic_DNA"/>
</dbReference>
<protein>
    <submittedName>
        <fullName evidence="2">N-acetyltransferase</fullName>
    </submittedName>
</protein>
<dbReference type="STRING" id="1121105.GCA_000421665_01276"/>
<dbReference type="PROSITE" id="PS51186">
    <property type="entry name" value="GNAT"/>
    <property type="match status" value="1"/>
</dbReference>
<accession>A0A3D4S3U7</accession>
<dbReference type="InterPro" id="IPR000182">
    <property type="entry name" value="GNAT_dom"/>
</dbReference>
<evidence type="ECO:0000313" key="2">
    <source>
        <dbReference type="EMBL" id="HCS93248.1"/>
    </source>
</evidence>
<dbReference type="InterPro" id="IPR016181">
    <property type="entry name" value="Acyl_CoA_acyltransferase"/>
</dbReference>
<feature type="domain" description="N-acetyltransferase" evidence="1">
    <location>
        <begin position="4"/>
        <end position="170"/>
    </location>
</feature>
<evidence type="ECO:0000313" key="3">
    <source>
        <dbReference type="Proteomes" id="UP000262195"/>
    </source>
</evidence>
<dbReference type="GO" id="GO:0016747">
    <property type="term" value="F:acyltransferase activity, transferring groups other than amino-acyl groups"/>
    <property type="evidence" value="ECO:0007669"/>
    <property type="project" value="InterPro"/>
</dbReference>
<dbReference type="AlphaFoldDB" id="A0A3D4S3U7"/>
<dbReference type="Pfam" id="PF00583">
    <property type="entry name" value="Acetyltransf_1"/>
    <property type="match status" value="1"/>
</dbReference>
<gene>
    <name evidence="2" type="ORF">DIW15_00880</name>
</gene>
<evidence type="ECO:0000259" key="1">
    <source>
        <dbReference type="PROSITE" id="PS51186"/>
    </source>
</evidence>
<sequence length="171" mass="19627">MAAIYMRQATLSDLPTIMAIINEAKELLKKDGSPQWQDGRPNEEILTNDINHKHCFVLIYDHSIASTVSLTGADPHYAEIDGQWHNNTDPYYTIHRIAISSQFRGKHLTNYLFSNIITYTLLQGIKNIRIDTHKINKRMQGLSLKFGFEYRGIVRVAEGDTGLRYAYELNL</sequence>
<name>A0A3D4S3U7_9ENTE</name>
<comment type="caution">
    <text evidence="2">The sequence shown here is derived from an EMBL/GenBank/DDBJ whole genome shotgun (WGS) entry which is preliminary data.</text>
</comment>
<organism evidence="2 3">
    <name type="scientific">Bavariicoccus seileri</name>
    <dbReference type="NCBI Taxonomy" id="549685"/>
    <lineage>
        <taxon>Bacteria</taxon>
        <taxon>Bacillati</taxon>
        <taxon>Bacillota</taxon>
        <taxon>Bacilli</taxon>
        <taxon>Lactobacillales</taxon>
        <taxon>Enterococcaceae</taxon>
        <taxon>Bavariicoccus</taxon>
    </lineage>
</organism>